<feature type="transmembrane region" description="Helical" evidence="2">
    <location>
        <begin position="7"/>
        <end position="30"/>
    </location>
</feature>
<feature type="compositionally biased region" description="Low complexity" evidence="1">
    <location>
        <begin position="617"/>
        <end position="657"/>
    </location>
</feature>
<keyword evidence="2" id="KW-0812">Transmembrane</keyword>
<feature type="compositionally biased region" description="Polar residues" evidence="1">
    <location>
        <begin position="658"/>
        <end position="670"/>
    </location>
</feature>
<name>A0A3N4M1B0_9PEZI</name>
<organism evidence="3 4">
    <name type="scientific">Terfezia boudieri ATCC MYA-4762</name>
    <dbReference type="NCBI Taxonomy" id="1051890"/>
    <lineage>
        <taxon>Eukaryota</taxon>
        <taxon>Fungi</taxon>
        <taxon>Dikarya</taxon>
        <taxon>Ascomycota</taxon>
        <taxon>Pezizomycotina</taxon>
        <taxon>Pezizomycetes</taxon>
        <taxon>Pezizales</taxon>
        <taxon>Pezizaceae</taxon>
        <taxon>Terfezia</taxon>
    </lineage>
</organism>
<dbReference type="OrthoDB" id="5327996at2759"/>
<reference evidence="3 4" key="1">
    <citation type="journal article" date="2018" name="Nat. Ecol. Evol.">
        <title>Pezizomycetes genomes reveal the molecular basis of ectomycorrhizal truffle lifestyle.</title>
        <authorList>
            <person name="Murat C."/>
            <person name="Payen T."/>
            <person name="Noel B."/>
            <person name="Kuo A."/>
            <person name="Morin E."/>
            <person name="Chen J."/>
            <person name="Kohler A."/>
            <person name="Krizsan K."/>
            <person name="Balestrini R."/>
            <person name="Da Silva C."/>
            <person name="Montanini B."/>
            <person name="Hainaut M."/>
            <person name="Levati E."/>
            <person name="Barry K.W."/>
            <person name="Belfiori B."/>
            <person name="Cichocki N."/>
            <person name="Clum A."/>
            <person name="Dockter R.B."/>
            <person name="Fauchery L."/>
            <person name="Guy J."/>
            <person name="Iotti M."/>
            <person name="Le Tacon F."/>
            <person name="Lindquist E.A."/>
            <person name="Lipzen A."/>
            <person name="Malagnac F."/>
            <person name="Mello A."/>
            <person name="Molinier V."/>
            <person name="Miyauchi S."/>
            <person name="Poulain J."/>
            <person name="Riccioni C."/>
            <person name="Rubini A."/>
            <person name="Sitrit Y."/>
            <person name="Splivallo R."/>
            <person name="Traeger S."/>
            <person name="Wang M."/>
            <person name="Zifcakova L."/>
            <person name="Wipf D."/>
            <person name="Zambonelli A."/>
            <person name="Paolocci F."/>
            <person name="Nowrousian M."/>
            <person name="Ottonello S."/>
            <person name="Baldrian P."/>
            <person name="Spatafora J.W."/>
            <person name="Henrissat B."/>
            <person name="Nagy L.G."/>
            <person name="Aury J.M."/>
            <person name="Wincker P."/>
            <person name="Grigoriev I.V."/>
            <person name="Bonfante P."/>
            <person name="Martin F.M."/>
        </authorList>
    </citation>
    <scope>NUCLEOTIDE SEQUENCE [LARGE SCALE GENOMIC DNA]</scope>
    <source>
        <strain evidence="3 4">ATCC MYA-4762</strain>
    </source>
</reference>
<keyword evidence="2" id="KW-1133">Transmembrane helix</keyword>
<dbReference type="Proteomes" id="UP000267821">
    <property type="component" value="Unassembled WGS sequence"/>
</dbReference>
<evidence type="ECO:0000256" key="1">
    <source>
        <dbReference type="SAM" id="MobiDB-lite"/>
    </source>
</evidence>
<feature type="region of interest" description="Disordered" evidence="1">
    <location>
        <begin position="603"/>
        <end position="672"/>
    </location>
</feature>
<sequence>MARLSSVLFDIFFWVAAFCLSPLILCYFILAGLRSCLISILRLWRCPQSMPISVPFDPDVESSAGNWPEEKKYGSKVEREAKFETPTVEQVLEVKEMFANLRFTKLWVRDDKGMIVAVTGSSPETSSRPHREKPIQVPPEVCDMILDLAGYWPCTRTVVSRLMLVGKQHPDTSTSVWMDKERDWRGNTPGASKRSQPWRRTTSIALGRALEDPAPDDGAHVISNGVYLRSFPLGGDMELVVPETAKAAAVKRIPKLPSTAHPKKDDDTNSRWQRLTNMLHNGPWKSPIGVVVELEKRNAEPSTTGAAVLTSIGNGISSGKTPTKSYTVRQLYPTETSSWALEIDELYPNVRPGLDDKKFEKKENKRTKQQWRSFYTMSRFHQWVVPIYQYYNTTREEKFHIETAVHGTPEIPFEHKNILEPRLVDLTLSQNSGRSKKSAKVRKIIWTIWSKEMVDRTVSDHRLHLHLNPDSAPDLTWFEMFVEEPVPKSPADPEIVWKRKYPKGKENILVQRDLGHRIRVGESKVRLHRTVWDWNDWEETEPDDEDELNEGNWQYQGINFVDLHNAVPSPSHPFRHLNSKNYCNCPFGSKMCWGDGVPPSKIAPVSSRLKPDEETLSKSSSGSSSSSSSESSSSSSTASSSSSSSSDSSSTNSSSNSLPAPTKTSSTHIAPNTVLEERIKTGSLRKNGALGKLVRSLRMGDRLVLVARAGGGLGWNPVGYRWDIGVYRAEVEVYWAV</sequence>
<dbReference type="AlphaFoldDB" id="A0A3N4M1B0"/>
<dbReference type="EMBL" id="ML121531">
    <property type="protein sequence ID" value="RPB27708.1"/>
    <property type="molecule type" value="Genomic_DNA"/>
</dbReference>
<keyword evidence="2" id="KW-0472">Membrane</keyword>
<dbReference type="InParanoid" id="A0A3N4M1B0"/>
<evidence type="ECO:0000313" key="3">
    <source>
        <dbReference type="EMBL" id="RPB27708.1"/>
    </source>
</evidence>
<keyword evidence="4" id="KW-1185">Reference proteome</keyword>
<proteinExistence type="predicted"/>
<protein>
    <submittedName>
        <fullName evidence="3">Uncharacterized protein</fullName>
    </submittedName>
</protein>
<evidence type="ECO:0000313" key="4">
    <source>
        <dbReference type="Proteomes" id="UP000267821"/>
    </source>
</evidence>
<accession>A0A3N4M1B0</accession>
<gene>
    <name evidence="3" type="ORF">L211DRAFT_567052</name>
</gene>
<evidence type="ECO:0000256" key="2">
    <source>
        <dbReference type="SAM" id="Phobius"/>
    </source>
</evidence>